<feature type="active site" description="Proton acceptor" evidence="1">
    <location>
        <position position="45"/>
    </location>
</feature>
<reference evidence="4 5" key="1">
    <citation type="submission" date="2018-05" db="EMBL/GenBank/DDBJ databases">
        <title>Draft genome sequence of Scytalidium lignicola DSM 105466, a ubiquitous saprotrophic fungus.</title>
        <authorList>
            <person name="Buettner E."/>
            <person name="Gebauer A.M."/>
            <person name="Hofrichter M."/>
            <person name="Liers C."/>
            <person name="Kellner H."/>
        </authorList>
    </citation>
    <scope>NUCLEOTIDE SEQUENCE [LARGE SCALE GENOMIC DNA]</scope>
    <source>
        <strain evidence="4 5">DSM 105466</strain>
    </source>
</reference>
<gene>
    <name evidence="4" type="ORF">B7463_g3155</name>
</gene>
<dbReference type="EMBL" id="NCSJ02000040">
    <property type="protein sequence ID" value="RFU33134.1"/>
    <property type="molecule type" value="Genomic_DNA"/>
</dbReference>
<dbReference type="GO" id="GO:0000257">
    <property type="term" value="F:nitrilase activity"/>
    <property type="evidence" value="ECO:0007669"/>
    <property type="project" value="UniProtKB-ARBA"/>
</dbReference>
<evidence type="ECO:0000259" key="3">
    <source>
        <dbReference type="PROSITE" id="PS50263"/>
    </source>
</evidence>
<keyword evidence="2" id="KW-0812">Transmembrane</keyword>
<dbReference type="Gene3D" id="3.60.110.10">
    <property type="entry name" value="Carbon-nitrogen hydrolase"/>
    <property type="match status" value="1"/>
</dbReference>
<protein>
    <recommendedName>
        <fullName evidence="3">CN hydrolase domain-containing protein</fullName>
    </recommendedName>
</protein>
<dbReference type="InterPro" id="IPR000132">
    <property type="entry name" value="Nitrilase/CN_hydratase_CS"/>
</dbReference>
<organism evidence="4 5">
    <name type="scientific">Scytalidium lignicola</name>
    <name type="common">Hyphomycete</name>
    <dbReference type="NCBI Taxonomy" id="5539"/>
    <lineage>
        <taxon>Eukaryota</taxon>
        <taxon>Fungi</taxon>
        <taxon>Dikarya</taxon>
        <taxon>Ascomycota</taxon>
        <taxon>Pezizomycotina</taxon>
        <taxon>Leotiomycetes</taxon>
        <taxon>Leotiomycetes incertae sedis</taxon>
        <taxon>Scytalidium</taxon>
    </lineage>
</organism>
<evidence type="ECO:0000313" key="4">
    <source>
        <dbReference type="EMBL" id="RFU33134.1"/>
    </source>
</evidence>
<dbReference type="SUPFAM" id="SSF56317">
    <property type="entry name" value="Carbon-nitrogen hydrolase"/>
    <property type="match status" value="1"/>
</dbReference>
<dbReference type="InterPro" id="IPR003010">
    <property type="entry name" value="C-N_Hydrolase"/>
</dbReference>
<dbReference type="AlphaFoldDB" id="A0A3E2HI75"/>
<dbReference type="Proteomes" id="UP000258309">
    <property type="component" value="Unassembled WGS sequence"/>
</dbReference>
<keyword evidence="5" id="KW-1185">Reference proteome</keyword>
<feature type="domain" description="CN hydrolase" evidence="3">
    <location>
        <begin position="5"/>
        <end position="66"/>
    </location>
</feature>
<dbReference type="STRING" id="5539.A0A3E2HI75"/>
<feature type="transmembrane region" description="Helical" evidence="2">
    <location>
        <begin position="46"/>
        <end position="65"/>
    </location>
</feature>
<dbReference type="Pfam" id="PF00795">
    <property type="entry name" value="CN_hydrolase"/>
    <property type="match status" value="1"/>
</dbReference>
<sequence>MSKTVYLGAVQAELVWLDLQGSVQKTIDIIRNAGEQGIDVLGFPEVFILGYPWYVLILGQLPMFFP</sequence>
<dbReference type="PROSITE" id="PS00920">
    <property type="entry name" value="NITRIL_CHT_1"/>
    <property type="match status" value="1"/>
</dbReference>
<evidence type="ECO:0000256" key="2">
    <source>
        <dbReference type="SAM" id="Phobius"/>
    </source>
</evidence>
<evidence type="ECO:0000313" key="5">
    <source>
        <dbReference type="Proteomes" id="UP000258309"/>
    </source>
</evidence>
<proteinExistence type="predicted"/>
<name>A0A3E2HI75_SCYLI</name>
<keyword evidence="2" id="KW-1133">Transmembrane helix</keyword>
<evidence type="ECO:0000256" key="1">
    <source>
        <dbReference type="PROSITE-ProRule" id="PRU10139"/>
    </source>
</evidence>
<keyword evidence="2" id="KW-0472">Membrane</keyword>
<dbReference type="PROSITE" id="PS50263">
    <property type="entry name" value="CN_HYDROLASE"/>
    <property type="match status" value="1"/>
</dbReference>
<dbReference type="OrthoDB" id="10250282at2759"/>
<feature type="non-terminal residue" evidence="4">
    <location>
        <position position="66"/>
    </location>
</feature>
<accession>A0A3E2HI75</accession>
<comment type="caution">
    <text evidence="4">The sequence shown here is derived from an EMBL/GenBank/DDBJ whole genome shotgun (WGS) entry which is preliminary data.</text>
</comment>
<dbReference type="GO" id="GO:0016836">
    <property type="term" value="F:hydro-lyase activity"/>
    <property type="evidence" value="ECO:0007669"/>
    <property type="project" value="UniProtKB-ARBA"/>
</dbReference>
<feature type="non-terminal residue" evidence="4">
    <location>
        <position position="1"/>
    </location>
</feature>
<dbReference type="InterPro" id="IPR036526">
    <property type="entry name" value="C-N_Hydrolase_sf"/>
</dbReference>